<dbReference type="EMBL" id="SDMP01000007">
    <property type="protein sequence ID" value="RYR47045.1"/>
    <property type="molecule type" value="Genomic_DNA"/>
</dbReference>
<gene>
    <name evidence="1" type="ORF">Ahy_A07g032955</name>
</gene>
<name>A0A445C7X2_ARAHY</name>
<reference evidence="1 2" key="1">
    <citation type="submission" date="2019-01" db="EMBL/GenBank/DDBJ databases">
        <title>Sequencing of cultivated peanut Arachis hypogaea provides insights into genome evolution and oil improvement.</title>
        <authorList>
            <person name="Chen X."/>
        </authorList>
    </citation>
    <scope>NUCLEOTIDE SEQUENCE [LARGE SCALE GENOMIC DNA]</scope>
    <source>
        <strain evidence="2">cv. Fuhuasheng</strain>
        <tissue evidence="1">Leaves</tissue>
    </source>
</reference>
<evidence type="ECO:0000313" key="1">
    <source>
        <dbReference type="EMBL" id="RYR47045.1"/>
    </source>
</evidence>
<dbReference type="AlphaFoldDB" id="A0A445C7X2"/>
<evidence type="ECO:0000313" key="2">
    <source>
        <dbReference type="Proteomes" id="UP000289738"/>
    </source>
</evidence>
<accession>A0A445C7X2</accession>
<protein>
    <submittedName>
        <fullName evidence="1">Uncharacterized protein</fullName>
    </submittedName>
</protein>
<comment type="caution">
    <text evidence="1">The sequence shown here is derived from an EMBL/GenBank/DDBJ whole genome shotgun (WGS) entry which is preliminary data.</text>
</comment>
<dbReference type="Proteomes" id="UP000289738">
    <property type="component" value="Chromosome A07"/>
</dbReference>
<sequence length="120" mass="13373">MDVNSEPLSSQDNVEDCMMTGVEENVNCTCDCGGNNSKCVFVTADNIINQTIETLDATYNLYVSNAKCVGFGVCKGDTAHGKDGTQHKILFFYNKEGKRYEKYISNPNRKREHKAMTRTG</sequence>
<organism evidence="1 2">
    <name type="scientific">Arachis hypogaea</name>
    <name type="common">Peanut</name>
    <dbReference type="NCBI Taxonomy" id="3818"/>
    <lineage>
        <taxon>Eukaryota</taxon>
        <taxon>Viridiplantae</taxon>
        <taxon>Streptophyta</taxon>
        <taxon>Embryophyta</taxon>
        <taxon>Tracheophyta</taxon>
        <taxon>Spermatophyta</taxon>
        <taxon>Magnoliopsida</taxon>
        <taxon>eudicotyledons</taxon>
        <taxon>Gunneridae</taxon>
        <taxon>Pentapetalae</taxon>
        <taxon>rosids</taxon>
        <taxon>fabids</taxon>
        <taxon>Fabales</taxon>
        <taxon>Fabaceae</taxon>
        <taxon>Papilionoideae</taxon>
        <taxon>50 kb inversion clade</taxon>
        <taxon>dalbergioids sensu lato</taxon>
        <taxon>Dalbergieae</taxon>
        <taxon>Pterocarpus clade</taxon>
        <taxon>Arachis</taxon>
    </lineage>
</organism>
<proteinExistence type="predicted"/>
<keyword evidence="2" id="KW-1185">Reference proteome</keyword>